<dbReference type="AlphaFoldDB" id="A0A1J5T9G5"/>
<accession>A0A1J5T9G5</accession>
<evidence type="ECO:0008006" key="2">
    <source>
        <dbReference type="Google" id="ProtNLM"/>
    </source>
</evidence>
<comment type="caution">
    <text evidence="1">The sequence shown here is derived from an EMBL/GenBank/DDBJ whole genome shotgun (WGS) entry which is preliminary data.</text>
</comment>
<gene>
    <name evidence="1" type="ORF">GALL_77800</name>
</gene>
<organism evidence="1">
    <name type="scientific">mine drainage metagenome</name>
    <dbReference type="NCBI Taxonomy" id="410659"/>
    <lineage>
        <taxon>unclassified sequences</taxon>
        <taxon>metagenomes</taxon>
        <taxon>ecological metagenomes</taxon>
    </lineage>
</organism>
<name>A0A1J5T9G5_9ZZZZ</name>
<reference evidence="1" key="1">
    <citation type="submission" date="2016-10" db="EMBL/GenBank/DDBJ databases">
        <title>Sequence of Gallionella enrichment culture.</title>
        <authorList>
            <person name="Poehlein A."/>
            <person name="Muehling M."/>
            <person name="Daniel R."/>
        </authorList>
    </citation>
    <scope>NUCLEOTIDE SEQUENCE</scope>
</reference>
<evidence type="ECO:0000313" key="1">
    <source>
        <dbReference type="EMBL" id="OIR10468.1"/>
    </source>
</evidence>
<dbReference type="EMBL" id="MLJW01000023">
    <property type="protein sequence ID" value="OIR10468.1"/>
    <property type="molecule type" value="Genomic_DNA"/>
</dbReference>
<proteinExistence type="predicted"/>
<sequence length="261" mass="29890">MHSRLNFIMKSSSSWQLFGRYPLNKVRRRWLSAVLLSAVVGSLSGCASEPGQKNYFSEPNLPIHGRVDKAPENTTAASLESDVLAFGRIRWFDNGDERTEYRSGWGWNVWFPFYRIQDDGVGRFVVEKDGSFTWRIPRGSYILNRIGWRDAWDGLHAIYDPKVAFEATDTSKAICLGTLVVNLKSKRDIIGKLLVKSVQLRVDDDCSSLALQFHAKYTDPDLVEARSLMRFDPDMRIPEKLQERNKTDDFWLSVPGLLNSH</sequence>
<protein>
    <recommendedName>
        <fullName evidence="2">Lipoprotein</fullName>
    </recommendedName>
</protein>